<proteinExistence type="predicted"/>
<evidence type="ECO:0000259" key="2">
    <source>
        <dbReference type="Pfam" id="PF04149"/>
    </source>
</evidence>
<evidence type="ECO:0000256" key="1">
    <source>
        <dbReference type="SAM" id="MobiDB-lite"/>
    </source>
</evidence>
<accession>A0ABS1PMS5</accession>
<evidence type="ECO:0000313" key="4">
    <source>
        <dbReference type="Proteomes" id="UP000621510"/>
    </source>
</evidence>
<feature type="compositionally biased region" description="Polar residues" evidence="1">
    <location>
        <begin position="9"/>
        <end position="21"/>
    </location>
</feature>
<feature type="domain" description="DUF397" evidence="2">
    <location>
        <begin position="14"/>
        <end position="65"/>
    </location>
</feature>
<dbReference type="EMBL" id="JAERRG010000004">
    <property type="protein sequence ID" value="MBL1113579.1"/>
    <property type="molecule type" value="Genomic_DNA"/>
</dbReference>
<keyword evidence="4" id="KW-1185">Reference proteome</keyword>
<evidence type="ECO:0000313" key="3">
    <source>
        <dbReference type="EMBL" id="MBL1113579.1"/>
    </source>
</evidence>
<dbReference type="Pfam" id="PF04149">
    <property type="entry name" value="DUF397"/>
    <property type="match status" value="1"/>
</dbReference>
<organism evidence="3 4">
    <name type="scientific">Streptomyces endocoffeicus</name>
    <dbReference type="NCBI Taxonomy" id="2898945"/>
    <lineage>
        <taxon>Bacteria</taxon>
        <taxon>Bacillati</taxon>
        <taxon>Actinomycetota</taxon>
        <taxon>Actinomycetes</taxon>
        <taxon>Kitasatosporales</taxon>
        <taxon>Streptomycetaceae</taxon>
        <taxon>Streptomyces</taxon>
    </lineage>
</organism>
<reference evidence="3 4" key="1">
    <citation type="submission" date="2021-01" db="EMBL/GenBank/DDBJ databases">
        <title>WGS of actinomycetes isolated from Thailand.</title>
        <authorList>
            <person name="Thawai C."/>
        </authorList>
    </citation>
    <scope>NUCLEOTIDE SEQUENCE [LARGE SCALE GENOMIC DNA]</scope>
    <source>
        <strain evidence="3 4">CA3R110</strain>
    </source>
</reference>
<sequence>MKSAGGISPNLSGATWRSSTYSGGNNECVEVADDLPHVVHVRDSKRVTGPVITFSRAAWGTFLANLG</sequence>
<dbReference type="InterPro" id="IPR007278">
    <property type="entry name" value="DUF397"/>
</dbReference>
<dbReference type="Proteomes" id="UP000621510">
    <property type="component" value="Unassembled WGS sequence"/>
</dbReference>
<name>A0ABS1PMS5_9ACTN</name>
<comment type="caution">
    <text evidence="3">The sequence shown here is derived from an EMBL/GenBank/DDBJ whole genome shotgun (WGS) entry which is preliminary data.</text>
</comment>
<feature type="region of interest" description="Disordered" evidence="1">
    <location>
        <begin position="1"/>
        <end position="21"/>
    </location>
</feature>
<dbReference type="RefSeq" id="WP_201851323.1">
    <property type="nucleotide sequence ID" value="NZ_JAERRG010000004.1"/>
</dbReference>
<gene>
    <name evidence="3" type="ORF">JK364_14415</name>
</gene>
<protein>
    <submittedName>
        <fullName evidence="3">DUF397 domain-containing protein</fullName>
    </submittedName>
</protein>